<dbReference type="AlphaFoldDB" id="A0A9D1FI47"/>
<evidence type="ECO:0000256" key="1">
    <source>
        <dbReference type="ARBA" id="ARBA00004651"/>
    </source>
</evidence>
<dbReference type="Pfam" id="PF03062">
    <property type="entry name" value="MBOAT"/>
    <property type="match status" value="1"/>
</dbReference>
<dbReference type="InterPro" id="IPR028362">
    <property type="entry name" value="AlgI"/>
</dbReference>
<dbReference type="GO" id="GO:0005886">
    <property type="term" value="C:plasma membrane"/>
    <property type="evidence" value="ECO:0007669"/>
    <property type="project" value="UniProtKB-SubCell"/>
</dbReference>
<feature type="transmembrane region" description="Helical" evidence="8">
    <location>
        <begin position="115"/>
        <end position="137"/>
    </location>
</feature>
<name>A0A9D1FI47_9BACT</name>
<evidence type="ECO:0000256" key="8">
    <source>
        <dbReference type="SAM" id="Phobius"/>
    </source>
</evidence>
<comment type="similarity">
    <text evidence="2 7">Belongs to the membrane-bound acyltransferase family.</text>
</comment>
<dbReference type="InterPro" id="IPR051085">
    <property type="entry name" value="MB_O-acyltransferase"/>
</dbReference>
<evidence type="ECO:0000256" key="7">
    <source>
        <dbReference type="PIRNR" id="PIRNR016636"/>
    </source>
</evidence>
<proteinExistence type="inferred from homology"/>
<accession>A0A9D1FI47</accession>
<dbReference type="GO" id="GO:0042121">
    <property type="term" value="P:alginic acid biosynthetic process"/>
    <property type="evidence" value="ECO:0007669"/>
    <property type="project" value="InterPro"/>
</dbReference>
<keyword evidence="7" id="KW-0012">Acyltransferase</keyword>
<keyword evidence="6 7" id="KW-0472">Membrane</keyword>
<dbReference type="InterPro" id="IPR004299">
    <property type="entry name" value="MBOAT_fam"/>
</dbReference>
<feature type="transmembrane region" description="Helical" evidence="8">
    <location>
        <begin position="308"/>
        <end position="335"/>
    </location>
</feature>
<organism evidence="9 10">
    <name type="scientific">Candidatus Galligastranaerophilus intestinavium</name>
    <dbReference type="NCBI Taxonomy" id="2840836"/>
    <lineage>
        <taxon>Bacteria</taxon>
        <taxon>Candidatus Galligastranaerophilus</taxon>
    </lineage>
</organism>
<feature type="transmembrane region" description="Helical" evidence="8">
    <location>
        <begin position="77"/>
        <end position="95"/>
    </location>
</feature>
<feature type="transmembrane region" description="Helical" evidence="8">
    <location>
        <begin position="439"/>
        <end position="460"/>
    </location>
</feature>
<dbReference type="Proteomes" id="UP000886865">
    <property type="component" value="Unassembled WGS sequence"/>
</dbReference>
<evidence type="ECO:0000256" key="4">
    <source>
        <dbReference type="ARBA" id="ARBA00022692"/>
    </source>
</evidence>
<evidence type="ECO:0000256" key="5">
    <source>
        <dbReference type="ARBA" id="ARBA00022989"/>
    </source>
</evidence>
<evidence type="ECO:0000256" key="3">
    <source>
        <dbReference type="ARBA" id="ARBA00022475"/>
    </source>
</evidence>
<feature type="transmembrane region" description="Helical" evidence="8">
    <location>
        <begin position="379"/>
        <end position="397"/>
    </location>
</feature>
<dbReference type="GO" id="GO:0016746">
    <property type="term" value="F:acyltransferase activity"/>
    <property type="evidence" value="ECO:0007669"/>
    <property type="project" value="UniProtKB-KW"/>
</dbReference>
<dbReference type="EMBL" id="DVJQ01000034">
    <property type="protein sequence ID" value="HIS74134.1"/>
    <property type="molecule type" value="Genomic_DNA"/>
</dbReference>
<keyword evidence="5 8" id="KW-1133">Transmembrane helix</keyword>
<evidence type="ECO:0000256" key="2">
    <source>
        <dbReference type="ARBA" id="ARBA00010323"/>
    </source>
</evidence>
<keyword evidence="4 8" id="KW-0812">Transmembrane</keyword>
<dbReference type="InterPro" id="IPR024194">
    <property type="entry name" value="Ac/AlaTfrase_AlgI/DltB"/>
</dbReference>
<dbReference type="PIRSF" id="PIRSF016636">
    <property type="entry name" value="AlgI_DltB"/>
    <property type="match status" value="1"/>
</dbReference>
<feature type="transmembrane region" description="Helical" evidence="8">
    <location>
        <begin position="220"/>
        <end position="238"/>
    </location>
</feature>
<dbReference type="PANTHER" id="PTHR13285:SF18">
    <property type="entry name" value="PROTEIN-CYSTEINE N-PALMITOYLTRANSFERASE RASP"/>
    <property type="match status" value="1"/>
</dbReference>
<protein>
    <submittedName>
        <fullName evidence="9">MBOAT family protein</fullName>
    </submittedName>
</protein>
<sequence length="468" mass="53990">MLFSSMVFIFVFLPIVAILYYISPRRFRNLILLVSSIIFYAWGEPVYVFIMLATILINYIGAIIVDKIKVMPYKRLALTLTILADLSILFYFKYFNFFAQNINKYLHGNIDFIHVIMPIGISFYTFQAISYVADVFTGEVKAQRNIEKLALFITFFPQLIAGPIVKYHDICEQIENRRETIKDFILGLKRFIIGLSKKIIIANTLAEIADAIFSTGTNEYGILVAWLGIITYTLQIYFDFSGYSDMAIGLGRMFGFKILENFNFPYVSKTITEFWRRWHISLSTWFKLYLYIPLGGNRCSLKRNCFNILVVFLATGFWHGAAWVFILWGAWYGVFLVIEKITGLAKKELTHTQSILAHIYTLSVVIIGWVFFRSESLSAALGYISSMFDFSTLVSSFFELGEYLDNYKILMIVSGIIGSTGVMKNITEFGEVNNLRKSVVNIYLIALFLWCWSCLAASTYNPFIYFRF</sequence>
<reference evidence="9" key="2">
    <citation type="journal article" date="2021" name="PeerJ">
        <title>Extensive microbial diversity within the chicken gut microbiome revealed by metagenomics and culture.</title>
        <authorList>
            <person name="Gilroy R."/>
            <person name="Ravi A."/>
            <person name="Getino M."/>
            <person name="Pursley I."/>
            <person name="Horton D.L."/>
            <person name="Alikhan N.F."/>
            <person name="Baker D."/>
            <person name="Gharbi K."/>
            <person name="Hall N."/>
            <person name="Watson M."/>
            <person name="Adriaenssens E.M."/>
            <person name="Foster-Nyarko E."/>
            <person name="Jarju S."/>
            <person name="Secka A."/>
            <person name="Antonio M."/>
            <person name="Oren A."/>
            <person name="Chaudhuri R.R."/>
            <person name="La Ragione R."/>
            <person name="Hildebrand F."/>
            <person name="Pallen M.J."/>
        </authorList>
    </citation>
    <scope>NUCLEOTIDE SEQUENCE</scope>
    <source>
        <strain evidence="9">CHK152-2871</strain>
    </source>
</reference>
<keyword evidence="3 7" id="KW-1003">Cell membrane</keyword>
<dbReference type="PANTHER" id="PTHR13285">
    <property type="entry name" value="ACYLTRANSFERASE"/>
    <property type="match status" value="1"/>
</dbReference>
<dbReference type="PIRSF" id="PIRSF500217">
    <property type="entry name" value="AlgI"/>
    <property type="match status" value="1"/>
</dbReference>
<evidence type="ECO:0000313" key="9">
    <source>
        <dbReference type="EMBL" id="HIS74134.1"/>
    </source>
</evidence>
<feature type="transmembrane region" description="Helical" evidence="8">
    <location>
        <begin position="27"/>
        <end position="42"/>
    </location>
</feature>
<comment type="caution">
    <text evidence="9">The sequence shown here is derived from an EMBL/GenBank/DDBJ whole genome shotgun (WGS) entry which is preliminary data.</text>
</comment>
<feature type="transmembrane region" description="Helical" evidence="8">
    <location>
        <begin position="355"/>
        <end position="372"/>
    </location>
</feature>
<feature type="transmembrane region" description="Helical" evidence="8">
    <location>
        <begin position="6"/>
        <end position="22"/>
    </location>
</feature>
<evidence type="ECO:0000256" key="6">
    <source>
        <dbReference type="ARBA" id="ARBA00023136"/>
    </source>
</evidence>
<comment type="subcellular location">
    <subcellularLocation>
        <location evidence="1">Cell membrane</location>
        <topology evidence="1">Multi-pass membrane protein</topology>
    </subcellularLocation>
</comment>
<evidence type="ECO:0000313" key="10">
    <source>
        <dbReference type="Proteomes" id="UP000886865"/>
    </source>
</evidence>
<keyword evidence="7" id="KW-0808">Transferase</keyword>
<gene>
    <name evidence="9" type="ORF">IAA86_03830</name>
</gene>
<reference evidence="9" key="1">
    <citation type="submission" date="2020-10" db="EMBL/GenBank/DDBJ databases">
        <authorList>
            <person name="Gilroy R."/>
        </authorList>
    </citation>
    <scope>NUCLEOTIDE SEQUENCE</scope>
    <source>
        <strain evidence="9">CHK152-2871</strain>
    </source>
</reference>